<keyword evidence="2" id="KW-0472">Membrane</keyword>
<evidence type="ECO:0000256" key="2">
    <source>
        <dbReference type="SAM" id="Phobius"/>
    </source>
</evidence>
<feature type="region of interest" description="Disordered" evidence="1">
    <location>
        <begin position="307"/>
        <end position="329"/>
    </location>
</feature>
<feature type="region of interest" description="Disordered" evidence="1">
    <location>
        <begin position="142"/>
        <end position="161"/>
    </location>
</feature>
<keyword evidence="2" id="KW-0812">Transmembrane</keyword>
<dbReference type="Gene3D" id="1.50.10.20">
    <property type="match status" value="2"/>
</dbReference>
<dbReference type="Proteomes" id="UP001416858">
    <property type="component" value="Unassembled WGS sequence"/>
</dbReference>
<dbReference type="EMBL" id="BAABRO010000031">
    <property type="protein sequence ID" value="GAA5510959.1"/>
    <property type="molecule type" value="Genomic_DNA"/>
</dbReference>
<feature type="compositionally biased region" description="Low complexity" evidence="1">
    <location>
        <begin position="152"/>
        <end position="161"/>
    </location>
</feature>
<comment type="caution">
    <text evidence="4">The sequence shown here is derived from an EMBL/GenBank/DDBJ whole genome shotgun (WGS) entry which is preliminary data.</text>
</comment>
<feature type="transmembrane region" description="Helical" evidence="2">
    <location>
        <begin position="25"/>
        <end position="44"/>
    </location>
</feature>
<proteinExistence type="predicted"/>
<reference evidence="4 5" key="1">
    <citation type="submission" date="2024-02" db="EMBL/GenBank/DDBJ databases">
        <title>Rhodopirellula caenicola NBRC 110016.</title>
        <authorList>
            <person name="Ichikawa N."/>
            <person name="Katano-Makiyama Y."/>
            <person name="Hidaka K."/>
        </authorList>
    </citation>
    <scope>NUCLEOTIDE SEQUENCE [LARGE SCALE GENOMIC DNA]</scope>
    <source>
        <strain evidence="4 5">NBRC 110016</strain>
    </source>
</reference>
<dbReference type="CDD" id="cd00688">
    <property type="entry name" value="ISOPREN_C2_like"/>
    <property type="match status" value="1"/>
</dbReference>
<dbReference type="RefSeq" id="WP_345689299.1">
    <property type="nucleotide sequence ID" value="NZ_BAABRO010000031.1"/>
</dbReference>
<keyword evidence="2" id="KW-1133">Transmembrane helix</keyword>
<feature type="domain" description="Squalene cyclase C-terminal" evidence="3">
    <location>
        <begin position="283"/>
        <end position="378"/>
    </location>
</feature>
<evidence type="ECO:0000313" key="5">
    <source>
        <dbReference type="Proteomes" id="UP001416858"/>
    </source>
</evidence>
<name>A0ABP9W0Q0_9BACT</name>
<dbReference type="SUPFAM" id="SSF48239">
    <property type="entry name" value="Terpenoid cyclases/Protein prenyltransferases"/>
    <property type="match status" value="1"/>
</dbReference>
<evidence type="ECO:0000259" key="3">
    <source>
        <dbReference type="Pfam" id="PF13243"/>
    </source>
</evidence>
<dbReference type="Pfam" id="PF13243">
    <property type="entry name" value="SQHop_cyclase_C"/>
    <property type="match status" value="1"/>
</dbReference>
<dbReference type="InterPro" id="IPR032696">
    <property type="entry name" value="SQ_cyclase_C"/>
</dbReference>
<accession>A0ABP9W0Q0</accession>
<protein>
    <recommendedName>
        <fullName evidence="3">Squalene cyclase C-terminal domain-containing protein</fullName>
    </recommendedName>
</protein>
<dbReference type="InterPro" id="IPR008930">
    <property type="entry name" value="Terpenoid_cyclase/PrenylTrfase"/>
</dbReference>
<feature type="region of interest" description="Disordered" evidence="1">
    <location>
        <begin position="219"/>
        <end position="240"/>
    </location>
</feature>
<keyword evidence="5" id="KW-1185">Reference proteome</keyword>
<evidence type="ECO:0000256" key="1">
    <source>
        <dbReference type="SAM" id="MobiDB-lite"/>
    </source>
</evidence>
<organism evidence="4 5">
    <name type="scientific">Novipirellula caenicola</name>
    <dbReference type="NCBI Taxonomy" id="1536901"/>
    <lineage>
        <taxon>Bacteria</taxon>
        <taxon>Pseudomonadati</taxon>
        <taxon>Planctomycetota</taxon>
        <taxon>Planctomycetia</taxon>
        <taxon>Pirellulales</taxon>
        <taxon>Pirellulaceae</taxon>
        <taxon>Novipirellula</taxon>
    </lineage>
</organism>
<sequence length="623" mass="66986">MLSLSLDRSLIALQTSYSLWADRRLVYAVAAVAVALLLITIWLFRRQKRQGRQAGIICLIGSVVLHLILLCLVPYLPKPAGGSAESHPDSDDTIGIQDIEFSSFDPEMQREDHSQAEDQPTIAPLPVSDLADSLVDPEVADVAEAESEEIESSASDAAEVEVPPSIVPPSLVAESTTAVDSMMDSLDADFQKLFEPQPETPPVPQPAEPMVQTPVNTPVVEPTPEPTTQPVVARTEPTPRTVEAVPVSAAAAERAFVAGAQQNDFANRVGNAKTEALIETGGNVETEAAVAAALKYLTVHQRADGAWDPHSSGAGQERQPLGMNRGGAGSRAETALTGLALLSLMGAGQTHQQGEYADNVYRGLAYLIRNQKPDGSLAGNASIYAATYAHGMAALAMCEAAAITHDASAIQSARRAMQYTQSMQHSGTGGWRYTKGDTGDLSQLGWQAMVLDAGSRAGIQPSDAAVRGMERFLRSVRSGRTGGLASYRGGEAPSRTMTAEALATRLLIGQRVPQAEIDEAEVALLQQKPGVGQDNYYYWYYATLALHQLQDEAWEEWNRALQSRLLSTQLPDGQWPTESVWGGYGGSIYTTAMATLCLESYYRHTLRESKAKIAQQPAATWQR</sequence>
<feature type="transmembrane region" description="Helical" evidence="2">
    <location>
        <begin position="56"/>
        <end position="76"/>
    </location>
</feature>
<feature type="compositionally biased region" description="Acidic residues" evidence="1">
    <location>
        <begin position="142"/>
        <end position="151"/>
    </location>
</feature>
<gene>
    <name evidence="4" type="ORF">Rcae01_06471</name>
</gene>
<evidence type="ECO:0000313" key="4">
    <source>
        <dbReference type="EMBL" id="GAA5510959.1"/>
    </source>
</evidence>